<evidence type="ECO:0000313" key="3">
    <source>
        <dbReference type="Proteomes" id="UP001162156"/>
    </source>
</evidence>
<keyword evidence="1" id="KW-0812">Transmembrane</keyword>
<evidence type="ECO:0000256" key="1">
    <source>
        <dbReference type="SAM" id="Phobius"/>
    </source>
</evidence>
<gene>
    <name evidence="2" type="ORF">NQ314_005966</name>
</gene>
<accession>A0AAV8ZBR7</accession>
<keyword evidence="1" id="KW-1133">Transmembrane helix</keyword>
<protein>
    <recommendedName>
        <fullName evidence="4">Secreted protein</fullName>
    </recommendedName>
</protein>
<name>A0AAV8ZBR7_9CUCU</name>
<evidence type="ECO:0000313" key="2">
    <source>
        <dbReference type="EMBL" id="KAJ8961317.1"/>
    </source>
</evidence>
<organism evidence="2 3">
    <name type="scientific">Rhamnusium bicolor</name>
    <dbReference type="NCBI Taxonomy" id="1586634"/>
    <lineage>
        <taxon>Eukaryota</taxon>
        <taxon>Metazoa</taxon>
        <taxon>Ecdysozoa</taxon>
        <taxon>Arthropoda</taxon>
        <taxon>Hexapoda</taxon>
        <taxon>Insecta</taxon>
        <taxon>Pterygota</taxon>
        <taxon>Neoptera</taxon>
        <taxon>Endopterygota</taxon>
        <taxon>Coleoptera</taxon>
        <taxon>Polyphaga</taxon>
        <taxon>Cucujiformia</taxon>
        <taxon>Chrysomeloidea</taxon>
        <taxon>Cerambycidae</taxon>
        <taxon>Lepturinae</taxon>
        <taxon>Rhagiini</taxon>
        <taxon>Rhamnusium</taxon>
    </lineage>
</organism>
<dbReference type="EMBL" id="JANEYF010001620">
    <property type="protein sequence ID" value="KAJ8961317.1"/>
    <property type="molecule type" value="Genomic_DNA"/>
</dbReference>
<reference evidence="2" key="1">
    <citation type="journal article" date="2023" name="Insect Mol. Biol.">
        <title>Genome sequencing provides insights into the evolution of gene families encoding plant cell wall-degrading enzymes in longhorned beetles.</title>
        <authorList>
            <person name="Shin N.R."/>
            <person name="Okamura Y."/>
            <person name="Kirsch R."/>
            <person name="Pauchet Y."/>
        </authorList>
    </citation>
    <scope>NUCLEOTIDE SEQUENCE</scope>
    <source>
        <strain evidence="2">RBIC_L_NR</strain>
    </source>
</reference>
<dbReference type="AlphaFoldDB" id="A0AAV8ZBR7"/>
<evidence type="ECO:0008006" key="4">
    <source>
        <dbReference type="Google" id="ProtNLM"/>
    </source>
</evidence>
<feature type="transmembrane region" description="Helical" evidence="1">
    <location>
        <begin position="12"/>
        <end position="32"/>
    </location>
</feature>
<keyword evidence="3" id="KW-1185">Reference proteome</keyword>
<proteinExistence type="predicted"/>
<sequence>MYGLFCCSLNIVLHKFLLTLALWVLRFAVLLLQASNQKHSPLQETRGLLIKWELCTDTILQNAPTYNK</sequence>
<dbReference type="Proteomes" id="UP001162156">
    <property type="component" value="Unassembled WGS sequence"/>
</dbReference>
<keyword evidence="1" id="KW-0472">Membrane</keyword>
<comment type="caution">
    <text evidence="2">The sequence shown here is derived from an EMBL/GenBank/DDBJ whole genome shotgun (WGS) entry which is preliminary data.</text>
</comment>